<protein>
    <submittedName>
        <fullName evidence="1">Uncharacterized protein</fullName>
    </submittedName>
</protein>
<dbReference type="AlphaFoldDB" id="A0A7R8W3Y1"/>
<dbReference type="OrthoDB" id="9856535at2759"/>
<gene>
    <name evidence="1" type="ORF">CTOB1V02_LOCUS1893</name>
</gene>
<proteinExistence type="predicted"/>
<dbReference type="SUPFAM" id="SSF52047">
    <property type="entry name" value="RNI-like"/>
    <property type="match status" value="1"/>
</dbReference>
<dbReference type="Pfam" id="PF12937">
    <property type="entry name" value="F-box-like"/>
    <property type="match status" value="1"/>
</dbReference>
<organism evidence="1">
    <name type="scientific">Cyprideis torosa</name>
    <dbReference type="NCBI Taxonomy" id="163714"/>
    <lineage>
        <taxon>Eukaryota</taxon>
        <taxon>Metazoa</taxon>
        <taxon>Ecdysozoa</taxon>
        <taxon>Arthropoda</taxon>
        <taxon>Crustacea</taxon>
        <taxon>Oligostraca</taxon>
        <taxon>Ostracoda</taxon>
        <taxon>Podocopa</taxon>
        <taxon>Podocopida</taxon>
        <taxon>Cytherocopina</taxon>
        <taxon>Cytheroidea</taxon>
        <taxon>Cytherideidae</taxon>
        <taxon>Cyprideis</taxon>
    </lineage>
</organism>
<dbReference type="PANTHER" id="PTHR38926:SF72">
    <property type="entry name" value="IM:7136021-RELATED"/>
    <property type="match status" value="1"/>
</dbReference>
<dbReference type="Gene3D" id="3.80.10.10">
    <property type="entry name" value="Ribonuclease Inhibitor"/>
    <property type="match status" value="1"/>
</dbReference>
<dbReference type="InterPro" id="IPR001810">
    <property type="entry name" value="F-box_dom"/>
</dbReference>
<reference evidence="1" key="1">
    <citation type="submission" date="2020-11" db="EMBL/GenBank/DDBJ databases">
        <authorList>
            <person name="Tran Van P."/>
        </authorList>
    </citation>
    <scope>NUCLEOTIDE SEQUENCE</scope>
</reference>
<sequence>MYYAENMSVAPACKRPRLALKPANGSFRTGPTLELLSNDVLLIIFSYLPKSSLLAISQLGPRWRDLCAAKSLWTSIDDDQPQTLSSLHKILHLGSTHLDKIEKIRILGFQNEVPRRIVGTFQSDKNRLRPIQNVSQSLLTMLREKCSSLETLTLEGVYMNVERVPFTCFPRKLRKLSLRDSTLENIPFRGSVTWFQSIATHMPHLEVFDLTNCSWVLSSFLLSIAKLPELKVLKLRGCFRVGKHPSYLALAPMMGFHKLEVLDISQTRIEPSEIVHWLRKSECLHTLYMERTPSCVSDELFLSQLTVFKSTSLPTLRRLYIAGNNLSREAVEAVIVNMPLLERLDVGDCSDPYNLPENPNG</sequence>
<dbReference type="InterPro" id="IPR032675">
    <property type="entry name" value="LRR_dom_sf"/>
</dbReference>
<evidence type="ECO:0000313" key="1">
    <source>
        <dbReference type="EMBL" id="CAD7223920.1"/>
    </source>
</evidence>
<name>A0A7R8W3Y1_9CRUS</name>
<dbReference type="Gene3D" id="1.20.1280.50">
    <property type="match status" value="1"/>
</dbReference>
<accession>A0A7R8W3Y1</accession>
<dbReference type="InterPro" id="IPR036047">
    <property type="entry name" value="F-box-like_dom_sf"/>
</dbReference>
<dbReference type="PANTHER" id="PTHR38926">
    <property type="entry name" value="F-BOX DOMAIN CONTAINING PROTEIN, EXPRESSED"/>
    <property type="match status" value="1"/>
</dbReference>
<dbReference type="PROSITE" id="PS50181">
    <property type="entry name" value="FBOX"/>
    <property type="match status" value="1"/>
</dbReference>
<dbReference type="SUPFAM" id="SSF81383">
    <property type="entry name" value="F-box domain"/>
    <property type="match status" value="1"/>
</dbReference>
<dbReference type="EMBL" id="OB660275">
    <property type="protein sequence ID" value="CAD7223920.1"/>
    <property type="molecule type" value="Genomic_DNA"/>
</dbReference>